<gene>
    <name evidence="3" type="ORF">FNW11_12745</name>
    <name evidence="2" type="ORF">FNW12_13365</name>
</gene>
<comment type="caution">
    <text evidence="3">The sequence shown here is derived from an EMBL/GenBank/DDBJ whole genome shotgun (WGS) entry which is preliminary data.</text>
</comment>
<name>A0A553BH30_9FLAO</name>
<dbReference type="PANTHER" id="PTHR34322">
    <property type="entry name" value="TRANSPOSASE, Y1_TNP DOMAIN-CONTAINING"/>
    <property type="match status" value="1"/>
</dbReference>
<protein>
    <submittedName>
        <fullName evidence="3">Transposase</fullName>
    </submittedName>
</protein>
<dbReference type="InterPro" id="IPR002686">
    <property type="entry name" value="Transposase_17"/>
</dbReference>
<dbReference type="Gene3D" id="3.30.70.1290">
    <property type="entry name" value="Transposase IS200-like"/>
    <property type="match status" value="1"/>
</dbReference>
<dbReference type="InterPro" id="IPR036515">
    <property type="entry name" value="Transposase_17_sf"/>
</dbReference>
<dbReference type="GO" id="GO:0006313">
    <property type="term" value="P:DNA transposition"/>
    <property type="evidence" value="ECO:0007669"/>
    <property type="project" value="InterPro"/>
</dbReference>
<dbReference type="Proteomes" id="UP000318528">
    <property type="component" value="Unassembled WGS sequence"/>
</dbReference>
<evidence type="ECO:0000313" key="3">
    <source>
        <dbReference type="EMBL" id="TRX07539.1"/>
    </source>
</evidence>
<evidence type="ECO:0000259" key="1">
    <source>
        <dbReference type="SMART" id="SM01321"/>
    </source>
</evidence>
<sequence length="202" mass="23960">MDIRVQNLEPDCFYHIYNRGINSNKIFENQENYVFFLKQFSKYVLGICDVYGYCLMPNHFHFVLKIKSESKIKSFAKVPNFDKTLQNQGLHSFSSIASKQISKFISSYSQSYNKVNNRHGALLESPFKRKKIETEEYLRNLMIYIHQNPIELKIDFKTYKFSSYAAIVSKADTNIMRSEIIELFDDLDNFIFCHDKLNDFEF</sequence>
<keyword evidence="4" id="KW-1185">Reference proteome</keyword>
<dbReference type="SMART" id="SM01321">
    <property type="entry name" value="Y1_Tnp"/>
    <property type="match status" value="1"/>
</dbReference>
<dbReference type="PANTHER" id="PTHR34322:SF2">
    <property type="entry name" value="TRANSPOSASE IS200-LIKE DOMAIN-CONTAINING PROTEIN"/>
    <property type="match status" value="1"/>
</dbReference>
<dbReference type="SUPFAM" id="SSF143422">
    <property type="entry name" value="Transposase IS200-like"/>
    <property type="match status" value="1"/>
</dbReference>
<dbReference type="OrthoDB" id="9788881at2"/>
<dbReference type="EMBL" id="VJZN01000025">
    <property type="protein sequence ID" value="TRX04691.1"/>
    <property type="molecule type" value="Genomic_DNA"/>
</dbReference>
<dbReference type="RefSeq" id="WP_143387883.1">
    <property type="nucleotide sequence ID" value="NZ_VJZL01000025.1"/>
</dbReference>
<feature type="domain" description="Transposase IS200-like" evidence="1">
    <location>
        <begin position="9"/>
        <end position="148"/>
    </location>
</feature>
<proteinExistence type="predicted"/>
<organism evidence="3 5">
    <name type="scientific">Flavobacterium gawalongense</name>
    <dbReference type="NCBI Taxonomy" id="2594432"/>
    <lineage>
        <taxon>Bacteria</taxon>
        <taxon>Pseudomonadati</taxon>
        <taxon>Bacteroidota</taxon>
        <taxon>Flavobacteriia</taxon>
        <taxon>Flavobacteriales</taxon>
        <taxon>Flavobacteriaceae</taxon>
        <taxon>Flavobacterium</taxon>
    </lineage>
</organism>
<evidence type="ECO:0000313" key="4">
    <source>
        <dbReference type="Proteomes" id="UP000318528"/>
    </source>
</evidence>
<reference evidence="4 5" key="1">
    <citation type="submission" date="2019-07" db="EMBL/GenBank/DDBJ databases">
        <title>Novel species of Flavobacterium.</title>
        <authorList>
            <person name="Liu Q."/>
            <person name="Xin Y.-H."/>
        </authorList>
    </citation>
    <scope>NUCLEOTIDE SEQUENCE [LARGE SCALE GENOMIC DNA]</scope>
    <source>
        <strain evidence="2 4">GSP39</strain>
        <strain evidence="3 5">GSR22</strain>
    </source>
</reference>
<dbReference type="EMBL" id="VJZL01000025">
    <property type="protein sequence ID" value="TRX07539.1"/>
    <property type="molecule type" value="Genomic_DNA"/>
</dbReference>
<evidence type="ECO:0000313" key="2">
    <source>
        <dbReference type="EMBL" id="TRX04691.1"/>
    </source>
</evidence>
<evidence type="ECO:0000313" key="5">
    <source>
        <dbReference type="Proteomes" id="UP000318669"/>
    </source>
</evidence>
<accession>A0A553BH30</accession>
<dbReference type="GO" id="GO:0004803">
    <property type="term" value="F:transposase activity"/>
    <property type="evidence" value="ECO:0007669"/>
    <property type="project" value="InterPro"/>
</dbReference>
<dbReference type="AlphaFoldDB" id="A0A553BH30"/>
<dbReference type="Proteomes" id="UP000318669">
    <property type="component" value="Unassembled WGS sequence"/>
</dbReference>
<dbReference type="GO" id="GO:0003677">
    <property type="term" value="F:DNA binding"/>
    <property type="evidence" value="ECO:0007669"/>
    <property type="project" value="InterPro"/>
</dbReference>